<comment type="caution">
    <text evidence="1">The sequence shown here is derived from an EMBL/GenBank/DDBJ whole genome shotgun (WGS) entry which is preliminary data.</text>
</comment>
<accession>A0AA40FTT0</accession>
<protein>
    <submittedName>
        <fullName evidence="1">Uncharacterized protein</fullName>
    </submittedName>
</protein>
<dbReference type="AlphaFoldDB" id="A0AA40FTT0"/>
<name>A0AA40FTT0_9HYME</name>
<evidence type="ECO:0000313" key="1">
    <source>
        <dbReference type="EMBL" id="KAK1125164.1"/>
    </source>
</evidence>
<dbReference type="EMBL" id="JAHYIQ010000017">
    <property type="protein sequence ID" value="KAK1125164.1"/>
    <property type="molecule type" value="Genomic_DNA"/>
</dbReference>
<keyword evidence="2" id="KW-1185">Reference proteome</keyword>
<organism evidence="1 2">
    <name type="scientific">Melipona bicolor</name>
    <dbReference type="NCBI Taxonomy" id="60889"/>
    <lineage>
        <taxon>Eukaryota</taxon>
        <taxon>Metazoa</taxon>
        <taxon>Ecdysozoa</taxon>
        <taxon>Arthropoda</taxon>
        <taxon>Hexapoda</taxon>
        <taxon>Insecta</taxon>
        <taxon>Pterygota</taxon>
        <taxon>Neoptera</taxon>
        <taxon>Endopterygota</taxon>
        <taxon>Hymenoptera</taxon>
        <taxon>Apocrita</taxon>
        <taxon>Aculeata</taxon>
        <taxon>Apoidea</taxon>
        <taxon>Anthophila</taxon>
        <taxon>Apidae</taxon>
        <taxon>Melipona</taxon>
    </lineage>
</organism>
<proteinExistence type="predicted"/>
<gene>
    <name evidence="1" type="ORF">K0M31_006504</name>
</gene>
<dbReference type="Proteomes" id="UP001177670">
    <property type="component" value="Unassembled WGS sequence"/>
</dbReference>
<reference evidence="1" key="1">
    <citation type="submission" date="2021-10" db="EMBL/GenBank/DDBJ databases">
        <title>Melipona bicolor Genome sequencing and assembly.</title>
        <authorList>
            <person name="Araujo N.S."/>
            <person name="Arias M.C."/>
        </authorList>
    </citation>
    <scope>NUCLEOTIDE SEQUENCE</scope>
    <source>
        <strain evidence="1">USP_2M_L1-L4_2017</strain>
        <tissue evidence="1">Whole body</tissue>
    </source>
</reference>
<evidence type="ECO:0000313" key="2">
    <source>
        <dbReference type="Proteomes" id="UP001177670"/>
    </source>
</evidence>
<sequence>MIFKIRRNTKQRVISQNSVYVQLLDSSPLPSSVTPSSNDDIQPQVPNSLHSFSTLFLNFDQSRRGRANELKDLRETVSGATNVAGNPRQPCNYSRATTTSQTDPAKPFIATICVLGRAIDQAWLGGSRPRDHRDFHWRAEINDVCRTVVVGRNLAGFRHVVAAVRQLATCWLLM</sequence>